<reference evidence="2 3" key="1">
    <citation type="submission" date="2021-08" db="EMBL/GenBank/DDBJ databases">
        <authorList>
            <person name="Peeters C."/>
        </authorList>
    </citation>
    <scope>NUCLEOTIDE SEQUENCE [LARGE SCALE GENOMIC DNA]</scope>
    <source>
        <strain evidence="2 3">LMG 32289</strain>
    </source>
</reference>
<dbReference type="RefSeq" id="WP_223994102.1">
    <property type="nucleotide sequence ID" value="NZ_CAJZAG010000012.1"/>
</dbReference>
<name>A0ABM8XUG2_9BURK</name>
<organism evidence="2 3">
    <name type="scientific">Cupriavidus pampae</name>
    <dbReference type="NCBI Taxonomy" id="659251"/>
    <lineage>
        <taxon>Bacteria</taxon>
        <taxon>Pseudomonadati</taxon>
        <taxon>Pseudomonadota</taxon>
        <taxon>Betaproteobacteria</taxon>
        <taxon>Burkholderiales</taxon>
        <taxon>Burkholderiaceae</taxon>
        <taxon>Cupriavidus</taxon>
    </lineage>
</organism>
<evidence type="ECO:0000313" key="3">
    <source>
        <dbReference type="Proteomes" id="UP000706525"/>
    </source>
</evidence>
<dbReference type="CDD" id="cd04301">
    <property type="entry name" value="NAT_SF"/>
    <property type="match status" value="1"/>
</dbReference>
<dbReference type="InterPro" id="IPR000182">
    <property type="entry name" value="GNAT_dom"/>
</dbReference>
<evidence type="ECO:0000313" key="2">
    <source>
        <dbReference type="EMBL" id="CAG9183974.1"/>
    </source>
</evidence>
<proteinExistence type="predicted"/>
<dbReference type="SUPFAM" id="SSF55729">
    <property type="entry name" value="Acyl-CoA N-acyltransferases (Nat)"/>
    <property type="match status" value="1"/>
</dbReference>
<dbReference type="EMBL" id="CAJZAG010000012">
    <property type="protein sequence ID" value="CAG9183974.1"/>
    <property type="molecule type" value="Genomic_DNA"/>
</dbReference>
<feature type="domain" description="N-acetyltransferase" evidence="1">
    <location>
        <begin position="191"/>
        <end position="239"/>
    </location>
</feature>
<evidence type="ECO:0000259" key="1">
    <source>
        <dbReference type="Pfam" id="PF00583"/>
    </source>
</evidence>
<comment type="caution">
    <text evidence="2">The sequence shown here is derived from an EMBL/GenBank/DDBJ whole genome shotgun (WGS) entry which is preliminary data.</text>
</comment>
<dbReference type="Proteomes" id="UP000706525">
    <property type="component" value="Unassembled WGS sequence"/>
</dbReference>
<accession>A0ABM8XUG2</accession>
<protein>
    <recommendedName>
        <fullName evidence="1">N-acetyltransferase domain-containing protein</fullName>
    </recommendedName>
</protein>
<gene>
    <name evidence="2" type="ORF">LMG32289_05476</name>
</gene>
<keyword evidence="3" id="KW-1185">Reference proteome</keyword>
<sequence>MSRLKTLLSPWRWPPASPAAGPLRESAAITYQLVPASGQFRVYAMRADRQVGFCVASAFAPLEACFVYDLMVFAPTDRGAGIGAELLRQAWIHSGCETVAPVNIVPEAALWWAKRAQEGKIPVQLGLSTRYEAMLRYAAKDAVPPRDRAAQRRPGHQQVRTRGRLPRLEVKATHDHFRVVTAPSPVVRATLHNGAGEQVGTAAYGLSPLADRVYVFELRVAPEHQRGGYATALLCHLAREYGWPLTPVKALHAAHGFWQAAGQLADAGVVVTEPVWDLDAEVARWAHLRPLAERLEAQILERLYARHEPWAIAVGRGLDAPAPPSTPRVAHDNGPAPG</sequence>
<dbReference type="InterPro" id="IPR016181">
    <property type="entry name" value="Acyl_CoA_acyltransferase"/>
</dbReference>
<dbReference type="Pfam" id="PF00583">
    <property type="entry name" value="Acetyltransf_1"/>
    <property type="match status" value="1"/>
</dbReference>
<dbReference type="Gene3D" id="3.40.630.30">
    <property type="match status" value="1"/>
</dbReference>